<keyword evidence="6" id="KW-0997">Cell inner membrane</keyword>
<dbReference type="Proteomes" id="UP000290287">
    <property type="component" value="Unassembled WGS sequence"/>
</dbReference>
<comment type="caution">
    <text evidence="11">The sequence shown here is derived from an EMBL/GenBank/DDBJ whole genome shotgun (WGS) entry which is preliminary data.</text>
</comment>
<evidence type="ECO:0000256" key="8">
    <source>
        <dbReference type="ARBA" id="ARBA00022989"/>
    </source>
</evidence>
<dbReference type="PANTHER" id="PTHR39583">
    <property type="entry name" value="TYPE II SECRETION SYSTEM PROTEIN J-RELATED"/>
    <property type="match status" value="1"/>
</dbReference>
<dbReference type="Gene3D" id="2.10.70.20">
    <property type="entry name" value="gspk-gspi-gspj complex like domains"/>
    <property type="match status" value="1"/>
</dbReference>
<keyword evidence="5" id="KW-0488">Methylation</keyword>
<accession>A0A4Q0YPZ6</accession>
<organism evidence="11 12">
    <name type="scientific">Veronia nyctiphanis</name>
    <dbReference type="NCBI Taxonomy" id="1278244"/>
    <lineage>
        <taxon>Bacteria</taxon>
        <taxon>Pseudomonadati</taxon>
        <taxon>Pseudomonadota</taxon>
        <taxon>Gammaproteobacteria</taxon>
        <taxon>Vibrionales</taxon>
        <taxon>Vibrionaceae</taxon>
        <taxon>Veronia</taxon>
    </lineage>
</organism>
<keyword evidence="7 10" id="KW-0812">Transmembrane</keyword>
<keyword evidence="8 10" id="KW-1133">Transmembrane helix</keyword>
<dbReference type="OrthoDB" id="9794345at2"/>
<reference evidence="11 12" key="1">
    <citation type="submission" date="2017-10" db="EMBL/GenBank/DDBJ databases">
        <title>Nyctiphanis sp. nov., isolated from the stomach of the euphausiid Nyctiphanes simplex (Hansen, 1911) in the Gulf of California.</title>
        <authorList>
            <person name="Gomez-Gil B."/>
            <person name="Aguilar-Mendez M."/>
            <person name="Lopez-Cortes A."/>
            <person name="Gomez-Gutierrez J."/>
            <person name="Roque A."/>
            <person name="Lang E."/>
            <person name="Gonzalez-Castillo A."/>
        </authorList>
    </citation>
    <scope>NUCLEOTIDE SEQUENCE [LARGE SCALE GENOMIC DNA]</scope>
    <source>
        <strain evidence="11 12">CAIM 600</strain>
    </source>
</reference>
<evidence type="ECO:0000256" key="6">
    <source>
        <dbReference type="ARBA" id="ARBA00022519"/>
    </source>
</evidence>
<sequence length="219" mass="25207">MYQRDSVSRQQSGFTLLEVILALAIFAALSITANQVLKNVLFSNEQSQQVGEQLKQLQRARVILDSDFRQILARRYRNSGEESGELLIEMSDGLNDSEEQGVRFVRGGWINPQSLFPRGEVVKVGYRLKDNKLERVRWMYPDDSPSTEPAVMMVMDGVSKLSFEVFNEGEWTPIWDTPEVMPQALRLKLTLDRYGDIERVYQLPAQSLAFENNEQEQVR</sequence>
<dbReference type="InterPro" id="IPR045584">
    <property type="entry name" value="Pilin-like"/>
</dbReference>
<feature type="transmembrane region" description="Helical" evidence="10">
    <location>
        <begin position="12"/>
        <end position="33"/>
    </location>
</feature>
<evidence type="ECO:0000256" key="1">
    <source>
        <dbReference type="ARBA" id="ARBA00004377"/>
    </source>
</evidence>
<evidence type="ECO:0000256" key="4">
    <source>
        <dbReference type="ARBA" id="ARBA00022475"/>
    </source>
</evidence>
<dbReference type="PROSITE" id="PS00409">
    <property type="entry name" value="PROKAR_NTER_METHYL"/>
    <property type="match status" value="1"/>
</dbReference>
<dbReference type="AlphaFoldDB" id="A0A4Q0YPZ6"/>
<dbReference type="EMBL" id="PEIB01000017">
    <property type="protein sequence ID" value="RXJ72663.1"/>
    <property type="molecule type" value="Genomic_DNA"/>
</dbReference>
<dbReference type="RefSeq" id="WP_129122887.1">
    <property type="nucleotide sequence ID" value="NZ_PEIB01000017.1"/>
</dbReference>
<keyword evidence="9 10" id="KW-0472">Membrane</keyword>
<dbReference type="NCBIfam" id="TIGR01711">
    <property type="entry name" value="gspJ"/>
    <property type="match status" value="1"/>
</dbReference>
<dbReference type="GO" id="GO:0015627">
    <property type="term" value="C:type II protein secretion system complex"/>
    <property type="evidence" value="ECO:0007669"/>
    <property type="project" value="InterPro"/>
</dbReference>
<evidence type="ECO:0000256" key="9">
    <source>
        <dbReference type="ARBA" id="ARBA00023136"/>
    </source>
</evidence>
<dbReference type="GO" id="GO:0005886">
    <property type="term" value="C:plasma membrane"/>
    <property type="evidence" value="ECO:0007669"/>
    <property type="project" value="UniProtKB-SubCell"/>
</dbReference>
<dbReference type="PANTHER" id="PTHR39583:SF2">
    <property type="entry name" value="TYPE II SECRETION SYSTEM PROTEIN J"/>
    <property type="match status" value="1"/>
</dbReference>
<evidence type="ECO:0000256" key="7">
    <source>
        <dbReference type="ARBA" id="ARBA00022692"/>
    </source>
</evidence>
<protein>
    <recommendedName>
        <fullName evidence="3">Type II secretion system protein J</fullName>
    </recommendedName>
</protein>
<comment type="similarity">
    <text evidence="2">Belongs to the GSP J family.</text>
</comment>
<evidence type="ECO:0000256" key="5">
    <source>
        <dbReference type="ARBA" id="ARBA00022481"/>
    </source>
</evidence>
<evidence type="ECO:0000256" key="10">
    <source>
        <dbReference type="SAM" id="Phobius"/>
    </source>
</evidence>
<dbReference type="NCBIfam" id="TIGR02532">
    <property type="entry name" value="IV_pilin_GFxxxE"/>
    <property type="match status" value="1"/>
</dbReference>
<dbReference type="Gene3D" id="3.10.610.10">
    <property type="entry name" value="GSPII I/J protein-like"/>
    <property type="match status" value="1"/>
</dbReference>
<dbReference type="InterPro" id="IPR051621">
    <property type="entry name" value="T2SS_protein_J"/>
</dbReference>
<keyword evidence="4" id="KW-1003">Cell membrane</keyword>
<dbReference type="Pfam" id="PF11612">
    <property type="entry name" value="T2SSJ"/>
    <property type="match status" value="1"/>
</dbReference>
<evidence type="ECO:0000313" key="11">
    <source>
        <dbReference type="EMBL" id="RXJ72663.1"/>
    </source>
</evidence>
<dbReference type="Pfam" id="PF07963">
    <property type="entry name" value="N_methyl"/>
    <property type="match status" value="1"/>
</dbReference>
<evidence type="ECO:0000256" key="2">
    <source>
        <dbReference type="ARBA" id="ARBA00011084"/>
    </source>
</evidence>
<proteinExistence type="inferred from homology"/>
<evidence type="ECO:0000313" key="12">
    <source>
        <dbReference type="Proteomes" id="UP000290287"/>
    </source>
</evidence>
<comment type="subcellular location">
    <subcellularLocation>
        <location evidence="1">Cell inner membrane</location>
        <topology evidence="1">Single-pass membrane protein</topology>
    </subcellularLocation>
</comment>
<keyword evidence="12" id="KW-1185">Reference proteome</keyword>
<dbReference type="InterPro" id="IPR012902">
    <property type="entry name" value="N_methyl_site"/>
</dbReference>
<dbReference type="SUPFAM" id="SSF54523">
    <property type="entry name" value="Pili subunits"/>
    <property type="match status" value="1"/>
</dbReference>
<dbReference type="InterPro" id="IPR010055">
    <property type="entry name" value="T2SS_protein-GspJ"/>
</dbReference>
<name>A0A4Q0YPZ6_9GAMM</name>
<gene>
    <name evidence="11" type="primary">gspJ</name>
    <name evidence="11" type="ORF">CS022_14600</name>
</gene>
<evidence type="ECO:0000256" key="3">
    <source>
        <dbReference type="ARBA" id="ARBA00021539"/>
    </source>
</evidence>
<dbReference type="GO" id="GO:0015628">
    <property type="term" value="P:protein secretion by the type II secretion system"/>
    <property type="evidence" value="ECO:0007669"/>
    <property type="project" value="InterPro"/>
</dbReference>